<protein>
    <submittedName>
        <fullName evidence="1">Uncharacterized protein</fullName>
    </submittedName>
</protein>
<name>A0A4R7T4V5_9ACTN</name>
<sequence>MWWNKQPKCPVRTEEQLWIEEWLDWLANEFGTEILQRPVVLPEPAFFPSGYGLARYAWLRGESAPDWASHLDTNPRVYLRDGLRFIAAG</sequence>
<organism evidence="1 2">
    <name type="scientific">Kribbella voronezhensis</name>
    <dbReference type="NCBI Taxonomy" id="2512212"/>
    <lineage>
        <taxon>Bacteria</taxon>
        <taxon>Bacillati</taxon>
        <taxon>Actinomycetota</taxon>
        <taxon>Actinomycetes</taxon>
        <taxon>Propionibacteriales</taxon>
        <taxon>Kribbellaceae</taxon>
        <taxon>Kribbella</taxon>
    </lineage>
</organism>
<dbReference type="Proteomes" id="UP000295151">
    <property type="component" value="Unassembled WGS sequence"/>
</dbReference>
<dbReference type="EMBL" id="SOCE01000001">
    <property type="protein sequence ID" value="TDU86852.1"/>
    <property type="molecule type" value="Genomic_DNA"/>
</dbReference>
<evidence type="ECO:0000313" key="1">
    <source>
        <dbReference type="EMBL" id="TDU86852.1"/>
    </source>
</evidence>
<gene>
    <name evidence="1" type="ORF">EV138_0368</name>
</gene>
<evidence type="ECO:0000313" key="2">
    <source>
        <dbReference type="Proteomes" id="UP000295151"/>
    </source>
</evidence>
<accession>A0A4R7T4V5</accession>
<dbReference type="AlphaFoldDB" id="A0A4R7T4V5"/>
<keyword evidence="2" id="KW-1185">Reference proteome</keyword>
<reference evidence="1 2" key="1">
    <citation type="submission" date="2019-03" db="EMBL/GenBank/DDBJ databases">
        <title>Genomic Encyclopedia of Type Strains, Phase III (KMG-III): the genomes of soil and plant-associated and newly described type strains.</title>
        <authorList>
            <person name="Whitman W."/>
        </authorList>
    </citation>
    <scope>NUCLEOTIDE SEQUENCE [LARGE SCALE GENOMIC DNA]</scope>
    <source>
        <strain evidence="1 2">VKM Ac-2575</strain>
    </source>
</reference>
<dbReference type="RefSeq" id="WP_133976722.1">
    <property type="nucleotide sequence ID" value="NZ_SOCE01000001.1"/>
</dbReference>
<proteinExistence type="predicted"/>
<comment type="caution">
    <text evidence="1">The sequence shown here is derived from an EMBL/GenBank/DDBJ whole genome shotgun (WGS) entry which is preliminary data.</text>
</comment>
<dbReference type="OrthoDB" id="2041998at2"/>